<sequence length="285" mass="30010" precursor="true">MKLPALLLWSPVAFVLAFAAPLSAQQTQEQTLADIRQELTVLFVEVQRLRTQLSTTSAPGAVVSGDTVLERLDAIEQEMRRLTAITENLELRVQRVVADGTNKVGDLEFRLCELEAACDIGSLGETPKLGGDLTDAVATGPAINPAPAPGPEVDGEQFAVGEQGDFARARDAFEAGDYASAADQLQAFSQTYPGGPLTLDAFLLRGDALSQMGEWQPAARAYLDSFNLEPNGPEAPGALLKLGRALDMIGQPGEACLMLAEVGIRFPGAAEVAEAEAALATLGCS</sequence>
<dbReference type="GO" id="GO:0043093">
    <property type="term" value="P:FtsZ-dependent cytokinesis"/>
    <property type="evidence" value="ECO:0007669"/>
    <property type="project" value="UniProtKB-UniRule"/>
</dbReference>
<dbReference type="Proteomes" id="UP000051298">
    <property type="component" value="Unassembled WGS sequence"/>
</dbReference>
<evidence type="ECO:0000256" key="1">
    <source>
        <dbReference type="HAMAP-Rule" id="MF_02066"/>
    </source>
</evidence>
<keyword evidence="1" id="KW-0574">Periplasm</keyword>
<gene>
    <name evidence="1" type="primary">cpoB</name>
    <name evidence="3" type="ORF">THS5294_03227</name>
</gene>
<dbReference type="InterPro" id="IPR011990">
    <property type="entry name" value="TPR-like_helical_dom_sf"/>
</dbReference>
<dbReference type="eggNOG" id="COG1729">
    <property type="taxonomic scope" value="Bacteria"/>
</dbReference>
<keyword evidence="2" id="KW-0802">TPR repeat</keyword>
<evidence type="ECO:0000313" key="3">
    <source>
        <dbReference type="EMBL" id="CUH61914.1"/>
    </source>
</evidence>
<dbReference type="InterPro" id="IPR034706">
    <property type="entry name" value="CpoB"/>
</dbReference>
<comment type="similarity">
    <text evidence="1">Belongs to the CpoB family.</text>
</comment>
<dbReference type="GO" id="GO:0030288">
    <property type="term" value="C:outer membrane-bounded periplasmic space"/>
    <property type="evidence" value="ECO:0007669"/>
    <property type="project" value="UniProtKB-UniRule"/>
</dbReference>
<reference evidence="3 4" key="1">
    <citation type="submission" date="2015-09" db="EMBL/GenBank/DDBJ databases">
        <authorList>
            <consortium name="Swine Surveillance"/>
        </authorList>
    </citation>
    <scope>NUCLEOTIDE SEQUENCE [LARGE SCALE GENOMIC DNA]</scope>
    <source>
        <strain evidence="3 4">CECT 5294</strain>
    </source>
</reference>
<feature type="chain" id="PRO_5009984500" description="Cell division coordinator CpoB" evidence="1">
    <location>
        <begin position="25"/>
        <end position="285"/>
    </location>
</feature>
<feature type="signal peptide" evidence="1">
    <location>
        <begin position="1"/>
        <end position="24"/>
    </location>
</feature>
<comment type="subcellular location">
    <subcellularLocation>
        <location evidence="1">Periplasm</location>
    </subcellularLocation>
</comment>
<protein>
    <recommendedName>
        <fullName evidence="1">Cell division coordinator CpoB</fullName>
    </recommendedName>
</protein>
<dbReference type="Gene3D" id="1.25.40.10">
    <property type="entry name" value="Tetratricopeptide repeat domain"/>
    <property type="match status" value="1"/>
</dbReference>
<feature type="repeat" description="TPR" evidence="2">
    <location>
        <begin position="199"/>
        <end position="232"/>
    </location>
</feature>
<organism evidence="3 4">
    <name type="scientific">Thalassobacter stenotrophicus</name>
    <dbReference type="NCBI Taxonomy" id="266809"/>
    <lineage>
        <taxon>Bacteria</taxon>
        <taxon>Pseudomonadati</taxon>
        <taxon>Pseudomonadota</taxon>
        <taxon>Alphaproteobacteria</taxon>
        <taxon>Rhodobacterales</taxon>
        <taxon>Roseobacteraceae</taxon>
        <taxon>Thalassobacter</taxon>
    </lineage>
</organism>
<proteinExistence type="inferred from homology"/>
<keyword evidence="1" id="KW-0132">Cell division</keyword>
<dbReference type="EMBL" id="CYRX01000033">
    <property type="protein sequence ID" value="CUH61914.1"/>
    <property type="molecule type" value="Genomic_DNA"/>
</dbReference>
<accession>A0A0N7LTX5</accession>
<name>A0A0N7LTX5_9RHOB</name>
<dbReference type="SUPFAM" id="SSF48452">
    <property type="entry name" value="TPR-like"/>
    <property type="match status" value="1"/>
</dbReference>
<evidence type="ECO:0000313" key="4">
    <source>
        <dbReference type="Proteomes" id="UP000051298"/>
    </source>
</evidence>
<dbReference type="PROSITE" id="PS50005">
    <property type="entry name" value="TPR"/>
    <property type="match status" value="1"/>
</dbReference>
<keyword evidence="1" id="KW-0131">Cell cycle</keyword>
<dbReference type="RefSeq" id="WP_058124504.1">
    <property type="nucleotide sequence ID" value="NZ_CYRX01000033.1"/>
</dbReference>
<keyword evidence="1" id="KW-0732">Signal</keyword>
<dbReference type="STRING" id="266809.PM03_01550"/>
<dbReference type="Pfam" id="PF13174">
    <property type="entry name" value="TPR_6"/>
    <property type="match status" value="1"/>
</dbReference>
<comment type="function">
    <text evidence="1">Mediates coordination of peptidoglycan synthesis and outer membrane constriction during cell division.</text>
</comment>
<evidence type="ECO:0000256" key="2">
    <source>
        <dbReference type="PROSITE-ProRule" id="PRU00339"/>
    </source>
</evidence>
<dbReference type="InterPro" id="IPR019734">
    <property type="entry name" value="TPR_rpt"/>
</dbReference>
<dbReference type="AlphaFoldDB" id="A0A0N7LTX5"/>
<dbReference type="HAMAP" id="MF_02066">
    <property type="entry name" value="CpoB"/>
    <property type="match status" value="1"/>
</dbReference>